<keyword evidence="10" id="KW-0282">Flagellum</keyword>
<keyword evidence="10" id="KW-0966">Cell projection</keyword>
<evidence type="ECO:0000313" key="10">
    <source>
        <dbReference type="EMBL" id="MBW8289377.1"/>
    </source>
</evidence>
<dbReference type="Proteomes" id="UP000711178">
    <property type="component" value="Unassembled WGS sequence"/>
</dbReference>
<sequence length="287" mass="31037">MKASSSNNPIIPGEELEGWTSWSPESLDGFTRALTPAQLVSMSQMRRPGASLAEKIAQAEAEPASEVSAPQPEAPEADLPPEEEEVSGIGYPTAAELEAIHQEAWQAGHDAGLEAGRAEGFEQGLQAGREQGMADVRAEQLPRMEDAWQGLCRMGGAFADELARVERELADDVLQLAWQLAQKLLQQKLRQDDQALLPLLQAALAELPSTLGNARLRVNPADLSAAREFLRQETPETVWQWIEDPAMARGGCVIDTASARLDMTLPTRLAAMSRALGLEADDGQRPA</sequence>
<dbReference type="InterPro" id="IPR018035">
    <property type="entry name" value="Flagellar_FliH/T3SS_HrpE"/>
</dbReference>
<dbReference type="EMBL" id="JAHDTB010000017">
    <property type="protein sequence ID" value="MBW8289377.1"/>
    <property type="molecule type" value="Genomic_DNA"/>
</dbReference>
<comment type="function">
    <text evidence="1">Needed for flagellar regrowth and assembly.</text>
</comment>
<protein>
    <recommendedName>
        <fullName evidence="3">Flagellar assembly protein FliH</fullName>
    </recommendedName>
</protein>
<evidence type="ECO:0000256" key="7">
    <source>
        <dbReference type="ARBA" id="ARBA00023225"/>
    </source>
</evidence>
<dbReference type="PANTHER" id="PTHR34982">
    <property type="entry name" value="YOP PROTEINS TRANSLOCATION PROTEIN L"/>
    <property type="match status" value="1"/>
</dbReference>
<reference evidence="10 11" key="1">
    <citation type="submission" date="2021-05" db="EMBL/GenBank/DDBJ databases">
        <title>Draft Whole Genome Sequencing Of Biosensor Chromobacterium violaceum Strain CV026 Reveals A Regulatory RNA In Chromobacterium violaceum Phenotype Regulatory Network.</title>
        <authorList>
            <person name="Hong K.W."/>
            <person name="Chan K.G."/>
            <person name="Chang C.-Y."/>
        </authorList>
    </citation>
    <scope>NUCLEOTIDE SEQUENCE [LARGE SCALE GENOMIC DNA]</scope>
    <source>
        <strain evidence="10 11">ATCC 31532</strain>
    </source>
</reference>
<dbReference type="PANTHER" id="PTHR34982:SF1">
    <property type="entry name" value="FLAGELLAR ASSEMBLY PROTEIN FLIH"/>
    <property type="match status" value="1"/>
</dbReference>
<evidence type="ECO:0000256" key="4">
    <source>
        <dbReference type="ARBA" id="ARBA00022448"/>
    </source>
</evidence>
<comment type="similarity">
    <text evidence="2">Belongs to the FliH family.</text>
</comment>
<keyword evidence="6" id="KW-0653">Protein transport</keyword>
<feature type="region of interest" description="Disordered" evidence="8">
    <location>
        <begin position="1"/>
        <end position="28"/>
    </location>
</feature>
<keyword evidence="10" id="KW-0969">Cilium</keyword>
<keyword evidence="4" id="KW-0813">Transport</keyword>
<comment type="caution">
    <text evidence="10">The sequence shown here is derived from an EMBL/GenBank/DDBJ whole genome shotgun (WGS) entry which is preliminary data.</text>
</comment>
<keyword evidence="5" id="KW-1005">Bacterial flagellum biogenesis</keyword>
<accession>A0ABS7FH40</accession>
<evidence type="ECO:0000256" key="1">
    <source>
        <dbReference type="ARBA" id="ARBA00003041"/>
    </source>
</evidence>
<keyword evidence="11" id="KW-1185">Reference proteome</keyword>
<evidence type="ECO:0000259" key="9">
    <source>
        <dbReference type="Pfam" id="PF02108"/>
    </source>
</evidence>
<proteinExistence type="inferred from homology"/>
<evidence type="ECO:0000256" key="5">
    <source>
        <dbReference type="ARBA" id="ARBA00022795"/>
    </source>
</evidence>
<evidence type="ECO:0000256" key="2">
    <source>
        <dbReference type="ARBA" id="ARBA00006602"/>
    </source>
</evidence>
<evidence type="ECO:0000256" key="8">
    <source>
        <dbReference type="SAM" id="MobiDB-lite"/>
    </source>
</evidence>
<keyword evidence="7" id="KW-1006">Bacterial flagellum protein export</keyword>
<dbReference type="GeneID" id="89685213"/>
<evidence type="ECO:0000256" key="6">
    <source>
        <dbReference type="ARBA" id="ARBA00022927"/>
    </source>
</evidence>
<name>A0ABS7FH40_9NEIS</name>
<feature type="domain" description="Flagellar assembly protein FliH/Type III secretion system HrpE" evidence="9">
    <location>
        <begin position="157"/>
        <end position="270"/>
    </location>
</feature>
<dbReference type="RefSeq" id="WP_043579216.1">
    <property type="nucleotide sequence ID" value="NZ_CP142381.1"/>
</dbReference>
<evidence type="ECO:0000313" key="11">
    <source>
        <dbReference type="Proteomes" id="UP000711178"/>
    </source>
</evidence>
<feature type="region of interest" description="Disordered" evidence="8">
    <location>
        <begin position="44"/>
        <end position="86"/>
    </location>
</feature>
<organism evidence="10 11">
    <name type="scientific">Chromobacterium subtsugae</name>
    <dbReference type="NCBI Taxonomy" id="251747"/>
    <lineage>
        <taxon>Bacteria</taxon>
        <taxon>Pseudomonadati</taxon>
        <taxon>Pseudomonadota</taxon>
        <taxon>Betaproteobacteria</taxon>
        <taxon>Neisseriales</taxon>
        <taxon>Chromobacteriaceae</taxon>
        <taxon>Chromobacterium</taxon>
    </lineage>
</organism>
<evidence type="ECO:0000256" key="3">
    <source>
        <dbReference type="ARBA" id="ARBA00016507"/>
    </source>
</evidence>
<dbReference type="Pfam" id="PF02108">
    <property type="entry name" value="FliH"/>
    <property type="match status" value="1"/>
</dbReference>
<gene>
    <name evidence="10" type="ORF">KIF53_17220</name>
</gene>
<dbReference type="InterPro" id="IPR051472">
    <property type="entry name" value="T3SS_Stator/FliH"/>
</dbReference>
<feature type="compositionally biased region" description="Low complexity" evidence="8">
    <location>
        <begin position="58"/>
        <end position="71"/>
    </location>
</feature>
<feature type="compositionally biased region" description="Acidic residues" evidence="8">
    <location>
        <begin position="75"/>
        <end position="86"/>
    </location>
</feature>